<evidence type="ECO:0000256" key="1">
    <source>
        <dbReference type="SAM" id="Phobius"/>
    </source>
</evidence>
<proteinExistence type="predicted"/>
<keyword evidence="1" id="KW-0812">Transmembrane</keyword>
<dbReference type="RefSeq" id="WP_189004941.1">
    <property type="nucleotide sequence ID" value="NZ_BMOD01000016.1"/>
</dbReference>
<dbReference type="InterPro" id="IPR045713">
    <property type="entry name" value="DUF6069"/>
</dbReference>
<name>A0ABQ2D525_9DEIO</name>
<feature type="transmembrane region" description="Helical" evidence="1">
    <location>
        <begin position="12"/>
        <end position="35"/>
    </location>
</feature>
<evidence type="ECO:0000313" key="2">
    <source>
        <dbReference type="EMBL" id="GGJ46474.1"/>
    </source>
</evidence>
<protein>
    <submittedName>
        <fullName evidence="2">Uncharacterized protein</fullName>
    </submittedName>
</protein>
<feature type="transmembrane region" description="Helical" evidence="1">
    <location>
        <begin position="76"/>
        <end position="96"/>
    </location>
</feature>
<organism evidence="2 3">
    <name type="scientific">Deinococcus roseus</name>
    <dbReference type="NCBI Taxonomy" id="392414"/>
    <lineage>
        <taxon>Bacteria</taxon>
        <taxon>Thermotogati</taxon>
        <taxon>Deinococcota</taxon>
        <taxon>Deinococci</taxon>
        <taxon>Deinococcales</taxon>
        <taxon>Deinococcaceae</taxon>
        <taxon>Deinococcus</taxon>
    </lineage>
</organism>
<keyword evidence="3" id="KW-1185">Reference proteome</keyword>
<feature type="transmembrane region" description="Helical" evidence="1">
    <location>
        <begin position="47"/>
        <end position="69"/>
    </location>
</feature>
<dbReference type="Proteomes" id="UP000632222">
    <property type="component" value="Unassembled WGS sequence"/>
</dbReference>
<keyword evidence="1" id="KW-0472">Membrane</keyword>
<keyword evidence="1" id="KW-1133">Transmembrane helix</keyword>
<evidence type="ECO:0000313" key="3">
    <source>
        <dbReference type="Proteomes" id="UP000632222"/>
    </source>
</evidence>
<sequence>MTTPILLRKATQAALIAAVLNVLVFLIAKITGVPLQVFQGTIPMDLTALPVALATLIPAYVAAGVYALAQRAGSRGVLVFQGIGWVFLLLSFFPVVTMPVALATKLVLALMHTIAGVTILTLLNARPEAVRTVARS</sequence>
<dbReference type="EMBL" id="BMOD01000016">
    <property type="protein sequence ID" value="GGJ46474.1"/>
    <property type="molecule type" value="Genomic_DNA"/>
</dbReference>
<accession>A0ABQ2D525</accession>
<reference evidence="3" key="1">
    <citation type="journal article" date="2019" name="Int. J. Syst. Evol. Microbiol.">
        <title>The Global Catalogue of Microorganisms (GCM) 10K type strain sequencing project: providing services to taxonomists for standard genome sequencing and annotation.</title>
        <authorList>
            <consortium name="The Broad Institute Genomics Platform"/>
            <consortium name="The Broad Institute Genome Sequencing Center for Infectious Disease"/>
            <person name="Wu L."/>
            <person name="Ma J."/>
        </authorList>
    </citation>
    <scope>NUCLEOTIDE SEQUENCE [LARGE SCALE GENOMIC DNA]</scope>
    <source>
        <strain evidence="3">JCM 14370</strain>
    </source>
</reference>
<comment type="caution">
    <text evidence="2">The sequence shown here is derived from an EMBL/GenBank/DDBJ whole genome shotgun (WGS) entry which is preliminary data.</text>
</comment>
<dbReference type="Pfam" id="PF19545">
    <property type="entry name" value="DUF6069"/>
    <property type="match status" value="1"/>
</dbReference>
<feature type="transmembrane region" description="Helical" evidence="1">
    <location>
        <begin position="102"/>
        <end position="125"/>
    </location>
</feature>
<gene>
    <name evidence="2" type="ORF">GCM10008938_35820</name>
</gene>